<evidence type="ECO:0000313" key="2">
    <source>
        <dbReference type="EMBL" id="CAJ55095.1"/>
    </source>
</evidence>
<gene>
    <name evidence="2" type="ordered locus">LI1041</name>
</gene>
<feature type="region of interest" description="Disordered" evidence="1">
    <location>
        <begin position="1"/>
        <end position="30"/>
    </location>
</feature>
<evidence type="ECO:0000256" key="1">
    <source>
        <dbReference type="SAM" id="MobiDB-lite"/>
    </source>
</evidence>
<dbReference type="eggNOG" id="COG1026">
    <property type="taxonomic scope" value="Bacteria"/>
</dbReference>
<dbReference type="Proteomes" id="UP000002430">
    <property type="component" value="Chromosome"/>
</dbReference>
<evidence type="ECO:0000313" key="3">
    <source>
        <dbReference type="Proteomes" id="UP000002430"/>
    </source>
</evidence>
<feature type="compositionally biased region" description="Polar residues" evidence="1">
    <location>
        <begin position="1"/>
        <end position="11"/>
    </location>
</feature>
<proteinExistence type="predicted"/>
<reference evidence="2 3" key="1">
    <citation type="submission" date="2005-11" db="EMBL/GenBank/DDBJ databases">
        <title>The complete genome sequence of Lawsonia intracellularis: the causative agent of proliferative enteropathy.</title>
        <authorList>
            <person name="Kaur K."/>
            <person name="Zhang Q."/>
            <person name="Beckler D."/>
            <person name="Munir S."/>
            <person name="Li L."/>
            <person name="Kinsley K."/>
            <person name="Herron L."/>
            <person name="Peterson A."/>
            <person name="May B."/>
            <person name="Singh S."/>
            <person name="Gebhart C."/>
            <person name="Kapur V."/>
        </authorList>
    </citation>
    <scope>NUCLEOTIDE SEQUENCE [LARGE SCALE GENOMIC DNA]</scope>
    <source>
        <strain evidence="2 3">PHE/MN1-00</strain>
    </source>
</reference>
<dbReference type="RefSeq" id="WP_011527124.1">
    <property type="nucleotide sequence ID" value="NC_008011.1"/>
</dbReference>
<sequence>MSAVSTISNGAIVSGTDKNSKTPTQQSKNRSHGIPRILLGIVTLGISELVLAIHSYYTRKAQAQPPQAMRTPLNGVRHQNYKIICSSLESKTSPFPEAIQNAILDAQDCLKPIITSVDENILKQSLSGLQMRLHEFPEPFTSQSFELELTKEIKFNLVKNLFSKTLIERLQQEGISEPPTECISQMCTVETSTLKQISTMPKEKISEAMNKLILKSTAIILSNDNAKQARKKVLEDLKLDLITQYSISEQEAKEHSKYKELSTKLVKCCTELQDAKQAEHPGEYPVVTVDMYQDAFLKFNQSFLSSLM</sequence>
<dbReference type="EMBL" id="AM180252">
    <property type="protein sequence ID" value="CAJ55095.1"/>
    <property type="molecule type" value="Genomic_DNA"/>
</dbReference>
<keyword evidence="3" id="KW-1185">Reference proteome</keyword>
<dbReference type="KEGG" id="lip:LI1041"/>
<name>Q1MPI2_LAWIP</name>
<accession>Q1MPI2</accession>
<protein>
    <submittedName>
        <fullName evidence="2">NA</fullName>
    </submittedName>
</protein>
<dbReference type="HOGENOM" id="CLU_902530_0_0_7"/>
<organism evidence="2 3">
    <name type="scientific">Lawsonia intracellularis (strain PHE/MN1-00)</name>
    <dbReference type="NCBI Taxonomy" id="363253"/>
    <lineage>
        <taxon>Bacteria</taxon>
        <taxon>Pseudomonadati</taxon>
        <taxon>Thermodesulfobacteriota</taxon>
        <taxon>Desulfovibrionia</taxon>
        <taxon>Desulfovibrionales</taxon>
        <taxon>Desulfovibrionaceae</taxon>
        <taxon>Lawsonia</taxon>
    </lineage>
</organism>
<dbReference type="AlphaFoldDB" id="Q1MPI2"/>